<keyword evidence="3" id="KW-0227">DNA damage</keyword>
<dbReference type="Proteomes" id="UP000077013">
    <property type="component" value="Unassembled WGS sequence"/>
</dbReference>
<evidence type="ECO:0000256" key="1">
    <source>
        <dbReference type="ARBA" id="ARBA00008136"/>
    </source>
</evidence>
<evidence type="ECO:0000256" key="4">
    <source>
        <dbReference type="ARBA" id="ARBA00022801"/>
    </source>
</evidence>
<accession>A0A167IKT4</accession>
<sequence>MCYETSSTKIKQQMEDYSGANFAVPLEYEPFYHRSAFGYPNLQIIKMEDPSHIFPATWGFIPEWAMKNIDGFRKKYNTFNAKSETILTSGTYKNSARDKRCLILSDGFFEPHKEKGISVPNYCYIPSDKYKDGRDIFVFAGLYSEIDEFAYSCTILTKDANDFFAKVHNVKKRMPIVLDEELKKEWLSDALHEKNILEIMENGFTSKEFRAHSVSRDLYKRSIDTNKPYILDPVNNQSLF</sequence>
<dbReference type="GO" id="GO:0008233">
    <property type="term" value="F:peptidase activity"/>
    <property type="evidence" value="ECO:0007669"/>
    <property type="project" value="UniProtKB-KW"/>
</dbReference>
<evidence type="ECO:0000256" key="7">
    <source>
        <dbReference type="ARBA" id="ARBA00023239"/>
    </source>
</evidence>
<dbReference type="InterPro" id="IPR036590">
    <property type="entry name" value="SRAP-like"/>
</dbReference>
<dbReference type="GO" id="GO:0016829">
    <property type="term" value="F:lyase activity"/>
    <property type="evidence" value="ECO:0007669"/>
    <property type="project" value="UniProtKB-KW"/>
</dbReference>
<proteinExistence type="inferred from homology"/>
<keyword evidence="5" id="KW-0190">Covalent protein-DNA linkage</keyword>
<dbReference type="Pfam" id="PF02586">
    <property type="entry name" value="SRAP"/>
    <property type="match status" value="1"/>
</dbReference>
<name>A0A167IKT4_9FLAO</name>
<dbReference type="GO" id="GO:0106300">
    <property type="term" value="P:protein-DNA covalent cross-linking repair"/>
    <property type="evidence" value="ECO:0007669"/>
    <property type="project" value="InterPro"/>
</dbReference>
<dbReference type="InterPro" id="IPR003738">
    <property type="entry name" value="SRAP"/>
</dbReference>
<reference evidence="9 10" key="1">
    <citation type="submission" date="2016-02" db="EMBL/GenBank/DDBJ databases">
        <title>Ulvibacter sp. LPB0005, isolated from Thais luteostoma.</title>
        <authorList>
            <person name="Shin S.-K."/>
            <person name="Yi H."/>
        </authorList>
    </citation>
    <scope>NUCLEOTIDE SEQUENCE [LARGE SCALE GENOMIC DNA]</scope>
    <source>
        <strain evidence="9 10">LPB0005</strain>
    </source>
</reference>
<dbReference type="GO" id="GO:0006508">
    <property type="term" value="P:proteolysis"/>
    <property type="evidence" value="ECO:0007669"/>
    <property type="project" value="UniProtKB-KW"/>
</dbReference>
<dbReference type="PANTHER" id="PTHR13604:SF0">
    <property type="entry name" value="ABASIC SITE PROCESSING PROTEIN HMCES"/>
    <property type="match status" value="1"/>
</dbReference>
<evidence type="ECO:0000313" key="10">
    <source>
        <dbReference type="Proteomes" id="UP000077013"/>
    </source>
</evidence>
<dbReference type="EMBL" id="LRXL01000026">
    <property type="protein sequence ID" value="OAB79758.1"/>
    <property type="molecule type" value="Genomic_DNA"/>
</dbReference>
<keyword evidence="4 8" id="KW-0378">Hydrolase</keyword>
<comment type="similarity">
    <text evidence="1 8">Belongs to the SOS response-associated peptidase family.</text>
</comment>
<gene>
    <name evidence="9" type="ORF">ULVI_03155</name>
</gene>
<comment type="caution">
    <text evidence="9">The sequence shown here is derived from an EMBL/GenBank/DDBJ whole genome shotgun (WGS) entry which is preliminary data.</text>
</comment>
<evidence type="ECO:0000256" key="8">
    <source>
        <dbReference type="RuleBase" id="RU364100"/>
    </source>
</evidence>
<evidence type="ECO:0000256" key="2">
    <source>
        <dbReference type="ARBA" id="ARBA00022670"/>
    </source>
</evidence>
<evidence type="ECO:0000313" key="9">
    <source>
        <dbReference type="EMBL" id="OAB79758.1"/>
    </source>
</evidence>
<evidence type="ECO:0000256" key="6">
    <source>
        <dbReference type="ARBA" id="ARBA00023125"/>
    </source>
</evidence>
<dbReference type="STRING" id="1763537.ULVI_03155"/>
<dbReference type="RefSeq" id="WP_068589698.1">
    <property type="nucleotide sequence ID" value="NZ_LRXL01000026.1"/>
</dbReference>
<evidence type="ECO:0000256" key="5">
    <source>
        <dbReference type="ARBA" id="ARBA00023124"/>
    </source>
</evidence>
<dbReference type="GO" id="GO:0003697">
    <property type="term" value="F:single-stranded DNA binding"/>
    <property type="evidence" value="ECO:0007669"/>
    <property type="project" value="InterPro"/>
</dbReference>
<dbReference type="Gene3D" id="3.90.1680.10">
    <property type="entry name" value="SOS response associated peptidase-like"/>
    <property type="match status" value="1"/>
</dbReference>
<protein>
    <recommendedName>
        <fullName evidence="8">Abasic site processing protein</fullName>
        <ecNumber evidence="8">3.4.-.-</ecNumber>
    </recommendedName>
</protein>
<dbReference type="OrthoDB" id="9782620at2"/>
<organism evidence="9 10">
    <name type="scientific">Cochleicola gelatinilyticus</name>
    <dbReference type="NCBI Taxonomy" id="1763537"/>
    <lineage>
        <taxon>Bacteria</taxon>
        <taxon>Pseudomonadati</taxon>
        <taxon>Bacteroidota</taxon>
        <taxon>Flavobacteriia</taxon>
        <taxon>Flavobacteriales</taxon>
        <taxon>Flavobacteriaceae</taxon>
        <taxon>Cochleicola</taxon>
    </lineage>
</organism>
<evidence type="ECO:0000256" key="3">
    <source>
        <dbReference type="ARBA" id="ARBA00022763"/>
    </source>
</evidence>
<keyword evidence="6" id="KW-0238">DNA-binding</keyword>
<dbReference type="PANTHER" id="PTHR13604">
    <property type="entry name" value="DC12-RELATED"/>
    <property type="match status" value="1"/>
</dbReference>
<keyword evidence="7" id="KW-0456">Lyase</keyword>
<keyword evidence="2 8" id="KW-0645">Protease</keyword>
<keyword evidence="10" id="KW-1185">Reference proteome</keyword>
<dbReference type="AlphaFoldDB" id="A0A167IKT4"/>
<dbReference type="EC" id="3.4.-.-" evidence="8"/>
<dbReference type="SUPFAM" id="SSF143081">
    <property type="entry name" value="BB1717-like"/>
    <property type="match status" value="1"/>
</dbReference>